<dbReference type="AlphaFoldDB" id="A0A225B7T9"/>
<comment type="caution">
    <text evidence="2">The sequence shown here is derived from an EMBL/GenBank/DDBJ whole genome shotgun (WGS) entry which is preliminary data.</text>
</comment>
<accession>A0A225B7T9</accession>
<keyword evidence="3" id="KW-1185">Reference proteome</keyword>
<evidence type="ECO:0008006" key="4">
    <source>
        <dbReference type="Google" id="ProtNLM"/>
    </source>
</evidence>
<reference evidence="2 3" key="1">
    <citation type="submission" date="2015-06" db="EMBL/GenBank/DDBJ databases">
        <title>Talaromyces atroroseus IBT 11181 draft genome.</title>
        <authorList>
            <person name="Rasmussen K.B."/>
            <person name="Rasmussen S."/>
            <person name="Petersen B."/>
            <person name="Sicheritz-Ponten T."/>
            <person name="Mortensen U.H."/>
            <person name="Thrane U."/>
        </authorList>
    </citation>
    <scope>NUCLEOTIDE SEQUENCE [LARGE SCALE GENOMIC DNA]</scope>
    <source>
        <strain evidence="2 3">IBT 11181</strain>
    </source>
</reference>
<protein>
    <recommendedName>
        <fullName evidence="4">SMP-30/Gluconolactonase/LRE-like region domain-containing protein</fullName>
    </recommendedName>
</protein>
<organism evidence="2 3">
    <name type="scientific">Talaromyces atroroseus</name>
    <dbReference type="NCBI Taxonomy" id="1441469"/>
    <lineage>
        <taxon>Eukaryota</taxon>
        <taxon>Fungi</taxon>
        <taxon>Dikarya</taxon>
        <taxon>Ascomycota</taxon>
        <taxon>Pezizomycotina</taxon>
        <taxon>Eurotiomycetes</taxon>
        <taxon>Eurotiomycetidae</taxon>
        <taxon>Eurotiales</taxon>
        <taxon>Trichocomaceae</taxon>
        <taxon>Talaromyces</taxon>
        <taxon>Talaromyces sect. Trachyspermi</taxon>
    </lineage>
</organism>
<dbReference type="Proteomes" id="UP000214365">
    <property type="component" value="Unassembled WGS sequence"/>
</dbReference>
<sequence length="399" mass="43490">MRGIIYWTLTALAISAVYQSFLSNFLFVILGIGRGMQTIDDFPWTCTRLHHPLLEGCEHMWLDHDGRKLYGACTSATSRAGWNPGGNKYNLSARARTDHVSVLDIDQPGSDGLYGLRQLKVSGYQGELDLHGFDVRRLGNTLRFWMINHRPPIDDSTGDFLDPKVFGANSTIEIFDLDYASETLKHVKTIFSNVIISPNGLAVEADGVGFVITNDHDAKVGAFRDLEMLYGSGSLAYCRSDTGECHIAAKNGFAFPNGIASDRNGFYYVAHSVTGIVTVHQLQNGSLNRVDEIPLGYPIDNLSMDAEGSLIAAAIPDVLGFTKASEDPYNLVAPATVLSVNGVVSQLQSGARQYDIAKIVEDKHGTALPTITVTLHDVKSNRLFLAGGFSPFLGICEKQ</sequence>
<dbReference type="PANTHER" id="PTHR11799:SF20">
    <property type="entry name" value="SMP-30_GLUCONOLACTONASE_LRE-LIKE REGION DOMAIN-CONTAINING PROTEIN"/>
    <property type="match status" value="1"/>
</dbReference>
<dbReference type="RefSeq" id="XP_020122118.1">
    <property type="nucleotide sequence ID" value="XM_020265012.1"/>
</dbReference>
<evidence type="ECO:0000313" key="3">
    <source>
        <dbReference type="Proteomes" id="UP000214365"/>
    </source>
</evidence>
<proteinExistence type="predicted"/>
<gene>
    <name evidence="2" type="ORF">UA08_02918</name>
</gene>
<dbReference type="PANTHER" id="PTHR11799">
    <property type="entry name" value="PARAOXONASE"/>
    <property type="match status" value="1"/>
</dbReference>
<feature type="transmembrane region" description="Helical" evidence="1">
    <location>
        <begin position="6"/>
        <end position="30"/>
    </location>
</feature>
<name>A0A225B7T9_TALAT</name>
<evidence type="ECO:0000313" key="2">
    <source>
        <dbReference type="EMBL" id="OKL61997.1"/>
    </source>
</evidence>
<dbReference type="EMBL" id="LFMY01000003">
    <property type="protein sequence ID" value="OKL61997.1"/>
    <property type="molecule type" value="Genomic_DNA"/>
</dbReference>
<keyword evidence="1" id="KW-1133">Transmembrane helix</keyword>
<dbReference type="GeneID" id="31002673"/>
<keyword evidence="1" id="KW-0472">Membrane</keyword>
<keyword evidence="1" id="KW-0812">Transmembrane</keyword>
<dbReference type="InterPro" id="IPR051288">
    <property type="entry name" value="Serum_paraoxonase/arylesterase"/>
</dbReference>
<dbReference type="OrthoDB" id="5307922at2759"/>
<dbReference type="InterPro" id="IPR011042">
    <property type="entry name" value="6-blade_b-propeller_TolB-like"/>
</dbReference>
<evidence type="ECO:0000256" key="1">
    <source>
        <dbReference type="SAM" id="Phobius"/>
    </source>
</evidence>
<dbReference type="SUPFAM" id="SSF63829">
    <property type="entry name" value="Calcium-dependent phosphotriesterase"/>
    <property type="match status" value="1"/>
</dbReference>
<dbReference type="Gene3D" id="2.120.10.30">
    <property type="entry name" value="TolB, C-terminal domain"/>
    <property type="match status" value="1"/>
</dbReference>